<feature type="region of interest" description="Disordered" evidence="1">
    <location>
        <begin position="19"/>
        <end position="44"/>
    </location>
</feature>
<dbReference type="InterPro" id="IPR012171">
    <property type="entry name" value="Fatty_acid_desaturase"/>
</dbReference>
<dbReference type="AlphaFoldDB" id="R4YZD0"/>
<dbReference type="EMBL" id="CANL01000003">
    <property type="protein sequence ID" value="CCM62376.1"/>
    <property type="molecule type" value="Genomic_DNA"/>
</dbReference>
<reference evidence="3 4" key="1">
    <citation type="journal article" date="2013" name="ISME J.">
        <title>Metabolic model for the filamentous 'Candidatus Microthrix parvicella' based on genomic and metagenomic analyses.</title>
        <authorList>
            <person name="Jon McIlroy S."/>
            <person name="Kristiansen R."/>
            <person name="Albertsen M."/>
            <person name="Michael Karst S."/>
            <person name="Rossetti S."/>
            <person name="Lund Nielsen J."/>
            <person name="Tandoi V."/>
            <person name="James Seviour R."/>
            <person name="Nielsen P.H."/>
        </authorList>
    </citation>
    <scope>NUCLEOTIDE SEQUENCE [LARGE SCALE GENOMIC DNA]</scope>
    <source>
        <strain evidence="3 4">RN1</strain>
    </source>
</reference>
<evidence type="ECO:0000313" key="4">
    <source>
        <dbReference type="Proteomes" id="UP000018291"/>
    </source>
</evidence>
<proteinExistence type="predicted"/>
<dbReference type="GO" id="GO:0006629">
    <property type="term" value="P:lipid metabolic process"/>
    <property type="evidence" value="ECO:0007669"/>
    <property type="project" value="InterPro"/>
</dbReference>
<evidence type="ECO:0000313" key="3">
    <source>
        <dbReference type="EMBL" id="CCM62376.1"/>
    </source>
</evidence>
<dbReference type="Proteomes" id="UP000018291">
    <property type="component" value="Unassembled WGS sequence"/>
</dbReference>
<evidence type="ECO:0000259" key="2">
    <source>
        <dbReference type="Pfam" id="PF00487"/>
    </source>
</evidence>
<dbReference type="GO" id="GO:0016717">
    <property type="term" value="F:oxidoreductase activity, acting on paired donors, with oxidation of a pair of donors resulting in the reduction of molecular oxygen to two molecules of water"/>
    <property type="evidence" value="ECO:0007669"/>
    <property type="project" value="TreeGrafter"/>
</dbReference>
<dbReference type="STRING" id="1229780.BN381_110042"/>
<accession>R4YZD0</accession>
<organism evidence="3 4">
    <name type="scientific">Candidatus Neomicrothrix parvicella RN1</name>
    <dbReference type="NCBI Taxonomy" id="1229780"/>
    <lineage>
        <taxon>Bacteria</taxon>
        <taxon>Bacillati</taxon>
        <taxon>Actinomycetota</taxon>
        <taxon>Acidimicrobiia</taxon>
        <taxon>Acidimicrobiales</taxon>
        <taxon>Microthrixaceae</taxon>
        <taxon>Candidatus Neomicrothrix</taxon>
    </lineage>
</organism>
<dbReference type="CDD" id="cd03506">
    <property type="entry name" value="Delta6-FADS-like"/>
    <property type="match status" value="1"/>
</dbReference>
<dbReference type="InterPro" id="IPR005804">
    <property type="entry name" value="FA_desaturase_dom"/>
</dbReference>
<dbReference type="HOGENOM" id="CLU_045383_0_0_11"/>
<keyword evidence="4" id="KW-1185">Reference proteome</keyword>
<feature type="domain" description="Fatty acid desaturase" evidence="2">
    <location>
        <begin position="103"/>
        <end position="369"/>
    </location>
</feature>
<gene>
    <name evidence="3" type="ORF">BN381_110042</name>
</gene>
<name>R4YZD0_9ACTN</name>
<dbReference type="PANTHER" id="PTHR19353:SF84">
    <property type="entry name" value="ACYL-COA DELTA-9-DESATURASE, DESB"/>
    <property type="match status" value="1"/>
</dbReference>
<evidence type="ECO:0000256" key="1">
    <source>
        <dbReference type="SAM" id="MobiDB-lite"/>
    </source>
</evidence>
<protein>
    <submittedName>
        <fullName evidence="3">Putative fatty acid desaturase</fullName>
    </submittedName>
</protein>
<dbReference type="PANTHER" id="PTHR19353">
    <property type="entry name" value="FATTY ACID DESATURASE 2"/>
    <property type="match status" value="1"/>
</dbReference>
<dbReference type="GO" id="GO:0016020">
    <property type="term" value="C:membrane"/>
    <property type="evidence" value="ECO:0007669"/>
    <property type="project" value="TreeGrafter"/>
</dbReference>
<sequence length="404" mass="45361">MTATLTPRTTTRFDQVDLDESGLNGATAPGHTEALDPKPTPRAGGLTLEQSEAFGAAMDELRELIRADLGTEDANYIRRVIAAQRKLEVGGRLALFGWFLPPLWVAGAVSLGLAKIIDNMEIGHNIMHGQYDWMRDDEINSRVWEWDHPSVSTHWKHSHNDEHHTWTNIVGRDRDVGYGTLRMSEDHPWKPVFLLNPVFATLLAINFDHGVALHEIHIEEIQRGRRSFADVKPLLKEIGQKSGKQALKDYVLFPALTGPGFLPVAGANLTANLMRNLWTFLIIFCGHFPDGVEQFPEDIIEGETRGDWYARQILGSANIDGGQLFHLMTGNLSHQIEHHAFPDIPARRYAEMAPRVRELCEEFGLEYNTGGLARQFGTVVRKIGALALPESFGPKAWFRRVRKG</sequence>
<dbReference type="Pfam" id="PF00487">
    <property type="entry name" value="FA_desaturase"/>
    <property type="match status" value="1"/>
</dbReference>
<comment type="caution">
    <text evidence="3">The sequence shown here is derived from an EMBL/GenBank/DDBJ whole genome shotgun (WGS) entry which is preliminary data.</text>
</comment>
<dbReference type="eggNOG" id="COG3239">
    <property type="taxonomic scope" value="Bacteria"/>
</dbReference>